<organism evidence="1 2">
    <name type="scientific">Ligilactobacillus salivarius</name>
    <dbReference type="NCBI Taxonomy" id="1624"/>
    <lineage>
        <taxon>Bacteria</taxon>
        <taxon>Bacillati</taxon>
        <taxon>Bacillota</taxon>
        <taxon>Bacilli</taxon>
        <taxon>Lactobacillales</taxon>
        <taxon>Lactobacillaceae</taxon>
        <taxon>Ligilactobacillus</taxon>
    </lineage>
</organism>
<evidence type="ECO:0000313" key="2">
    <source>
        <dbReference type="Proteomes" id="UP000471678"/>
    </source>
</evidence>
<protein>
    <submittedName>
        <fullName evidence="1">DUF2513 domain-containing protein</fullName>
    </submittedName>
</protein>
<dbReference type="Pfam" id="PF10711">
    <property type="entry name" value="DUF2513"/>
    <property type="match status" value="1"/>
</dbReference>
<dbReference type="AlphaFoldDB" id="A0A6N9IQ14"/>
<evidence type="ECO:0000313" key="1">
    <source>
        <dbReference type="EMBL" id="MYY64481.1"/>
    </source>
</evidence>
<dbReference type="InterPro" id="IPR019650">
    <property type="entry name" value="DUF2513"/>
</dbReference>
<dbReference type="EMBL" id="VSUB01000002">
    <property type="protein sequence ID" value="MYY64481.1"/>
    <property type="molecule type" value="Genomic_DNA"/>
</dbReference>
<comment type="caution">
    <text evidence="1">The sequence shown here is derived from an EMBL/GenBank/DDBJ whole genome shotgun (WGS) entry which is preliminary data.</text>
</comment>
<proteinExistence type="predicted"/>
<dbReference type="Proteomes" id="UP000471678">
    <property type="component" value="Unassembled WGS sequence"/>
</dbReference>
<gene>
    <name evidence="1" type="ORF">FYL25_03405</name>
</gene>
<accession>A0A6N9IQ14</accession>
<name>A0A6N9IQ14_9LACO</name>
<reference evidence="1 2" key="1">
    <citation type="journal article" date="2020" name="Food Funct.">
        <title>Screening of Lactobacillus salivarius strains from the feces of Chinese populations and the evaluation of their effects against intestinal inflammation in mice.</title>
        <authorList>
            <person name="Zhai Q."/>
            <person name="Shen X."/>
            <person name="Cen S."/>
            <person name="Zhang C."/>
            <person name="Tian F."/>
            <person name="Zhao J."/>
            <person name="Zhang H."/>
            <person name="Xue Y."/>
            <person name="Chen W."/>
        </authorList>
    </citation>
    <scope>NUCLEOTIDE SEQUENCE [LARGE SCALE GENOMIC DNA]</scope>
    <source>
        <strain evidence="1 2">FYNDL5_1.scaf</strain>
    </source>
</reference>
<sequence length="130" mass="14690">MTPENYFNLCNLLIKIINDFYIRDRDTLLLKIKNNDLIVTLSKEISPLMLEQQIDNILMDMINNGLIKGNATSTKMGPIFTFRGLTSKGMEYISSINSNTIKNKMKKAIHDEGLPLTIPSLLKVLGKTIC</sequence>
<dbReference type="RefSeq" id="WP_161022388.1">
    <property type="nucleotide sequence ID" value="NZ_VSUB01000002.1"/>
</dbReference>